<accession>A0ABW3LDY3</accession>
<proteinExistence type="predicted"/>
<gene>
    <name evidence="1" type="ORF">ACFQ1X_15365</name>
</gene>
<evidence type="ECO:0000313" key="2">
    <source>
        <dbReference type="Proteomes" id="UP001597109"/>
    </source>
</evidence>
<sequence length="119" mass="13747">MDLLWTGLVTMVLDYLQNGGYRESYLSINGLEWSIKKVQAKPKDLLLFHAKRPNAFYDGEIGMPVSIENNATLTELEFLHQVVSSAGDFLSLREKDTRTQHLVGFKEKYNELKHFVLER</sequence>
<name>A0ABW3LDY3_9BACL</name>
<dbReference type="RefSeq" id="WP_144841690.1">
    <property type="nucleotide sequence ID" value="NZ_JBHTKI010000024.1"/>
</dbReference>
<protein>
    <submittedName>
        <fullName evidence="1">Uncharacterized protein</fullName>
    </submittedName>
</protein>
<dbReference type="EMBL" id="JBHTKI010000024">
    <property type="protein sequence ID" value="MFD1032818.1"/>
    <property type="molecule type" value="Genomic_DNA"/>
</dbReference>
<keyword evidence="2" id="KW-1185">Reference proteome</keyword>
<reference evidence="2" key="1">
    <citation type="journal article" date="2019" name="Int. J. Syst. Evol. Microbiol.">
        <title>The Global Catalogue of Microorganisms (GCM) 10K type strain sequencing project: providing services to taxonomists for standard genome sequencing and annotation.</title>
        <authorList>
            <consortium name="The Broad Institute Genomics Platform"/>
            <consortium name="The Broad Institute Genome Sequencing Center for Infectious Disease"/>
            <person name="Wu L."/>
            <person name="Ma J."/>
        </authorList>
    </citation>
    <scope>NUCLEOTIDE SEQUENCE [LARGE SCALE GENOMIC DNA]</scope>
    <source>
        <strain evidence="2">CCUG 56756</strain>
    </source>
</reference>
<dbReference type="Proteomes" id="UP001597109">
    <property type="component" value="Unassembled WGS sequence"/>
</dbReference>
<comment type="caution">
    <text evidence="1">The sequence shown here is derived from an EMBL/GenBank/DDBJ whole genome shotgun (WGS) entry which is preliminary data.</text>
</comment>
<evidence type="ECO:0000313" key="1">
    <source>
        <dbReference type="EMBL" id="MFD1032818.1"/>
    </source>
</evidence>
<organism evidence="1 2">
    <name type="scientific">Metaplanococcus flavidus</name>
    <dbReference type="NCBI Taxonomy" id="569883"/>
    <lineage>
        <taxon>Bacteria</taxon>
        <taxon>Bacillati</taxon>
        <taxon>Bacillota</taxon>
        <taxon>Bacilli</taxon>
        <taxon>Bacillales</taxon>
        <taxon>Caryophanaceae</taxon>
        <taxon>Metaplanococcus</taxon>
    </lineage>
</organism>